<keyword evidence="2" id="KW-0238">DNA-binding</keyword>
<dbReference type="InterPro" id="IPR039418">
    <property type="entry name" value="LexA-like"/>
</dbReference>
<dbReference type="SMART" id="SM00530">
    <property type="entry name" value="HTH_XRE"/>
    <property type="match status" value="1"/>
</dbReference>
<evidence type="ECO:0000313" key="6">
    <source>
        <dbReference type="Proteomes" id="UP001218423"/>
    </source>
</evidence>
<dbReference type="GO" id="GO:0003677">
    <property type="term" value="F:DNA binding"/>
    <property type="evidence" value="ECO:0007669"/>
    <property type="project" value="UniProtKB-KW"/>
</dbReference>
<dbReference type="Pfam" id="PF00717">
    <property type="entry name" value="Peptidase_S24"/>
    <property type="match status" value="1"/>
</dbReference>
<dbReference type="InterPro" id="IPR001387">
    <property type="entry name" value="Cro/C1-type_HTH"/>
</dbReference>
<dbReference type="Pfam" id="PF01381">
    <property type="entry name" value="HTH_3"/>
    <property type="match status" value="1"/>
</dbReference>
<feature type="domain" description="HTH cro/C1-type" evidence="4">
    <location>
        <begin position="7"/>
        <end position="61"/>
    </location>
</feature>
<dbReference type="InterPro" id="IPR036286">
    <property type="entry name" value="LexA/Signal_pep-like_sf"/>
</dbReference>
<protein>
    <submittedName>
        <fullName evidence="5">S24 family peptidase</fullName>
    </submittedName>
</protein>
<evidence type="ECO:0000259" key="4">
    <source>
        <dbReference type="PROSITE" id="PS50943"/>
    </source>
</evidence>
<accession>A0AAJ5Z9H9</accession>
<sequence>MNIGERIKLSRSRLKMTQQQLGDKIGANKASISQWENGVYTPDAKNLSALSKALSVSVFWLMDGKGDPTGQNIEMASPDIHRIPVITYVQAGVWTETSEIRECDGNWVYITTDLELGERAFAIELKGHSMEPEFVEGDLVLIDPDEHPHPGDFVVAKNGEEAATFKKYRPRGVGEDGQEVFELVPLNDDFPTMRSDRQHIQIIGTMVEHRRRRKRR</sequence>
<dbReference type="EMBL" id="CP120942">
    <property type="protein sequence ID" value="WFF99523.1"/>
    <property type="molecule type" value="Genomic_DNA"/>
</dbReference>
<dbReference type="InterPro" id="IPR015927">
    <property type="entry name" value="Peptidase_S24_S26A/B/C"/>
</dbReference>
<dbReference type="CDD" id="cd00093">
    <property type="entry name" value="HTH_XRE"/>
    <property type="match status" value="1"/>
</dbReference>
<dbReference type="CDD" id="cd06529">
    <property type="entry name" value="S24_LexA-like"/>
    <property type="match status" value="1"/>
</dbReference>
<name>A0AAJ5Z9H9_AERCA</name>
<keyword evidence="3" id="KW-0804">Transcription</keyword>
<dbReference type="InterPro" id="IPR010982">
    <property type="entry name" value="Lambda_DNA-bd_dom_sf"/>
</dbReference>
<evidence type="ECO:0000256" key="1">
    <source>
        <dbReference type="ARBA" id="ARBA00023015"/>
    </source>
</evidence>
<dbReference type="Gene3D" id="2.10.109.10">
    <property type="entry name" value="Umud Fragment, subunit A"/>
    <property type="match status" value="1"/>
</dbReference>
<dbReference type="AlphaFoldDB" id="A0AAJ5Z9H9"/>
<gene>
    <name evidence="5" type="ORF">P5S46_08110</name>
</gene>
<dbReference type="PROSITE" id="PS50943">
    <property type="entry name" value="HTH_CROC1"/>
    <property type="match status" value="1"/>
</dbReference>
<dbReference type="SUPFAM" id="SSF47413">
    <property type="entry name" value="lambda repressor-like DNA-binding domains"/>
    <property type="match status" value="1"/>
</dbReference>
<dbReference type="RefSeq" id="WP_277856908.1">
    <property type="nucleotide sequence ID" value="NZ_CP120942.1"/>
</dbReference>
<dbReference type="Gene3D" id="1.10.260.40">
    <property type="entry name" value="lambda repressor-like DNA-binding domains"/>
    <property type="match status" value="1"/>
</dbReference>
<keyword evidence="1" id="KW-0805">Transcription regulation</keyword>
<evidence type="ECO:0000256" key="2">
    <source>
        <dbReference type="ARBA" id="ARBA00023125"/>
    </source>
</evidence>
<evidence type="ECO:0000313" key="5">
    <source>
        <dbReference type="EMBL" id="WFF99523.1"/>
    </source>
</evidence>
<reference evidence="5" key="1">
    <citation type="submission" date="2023-03" db="EMBL/GenBank/DDBJ databases">
        <title>Aeromonas caviae strain AC1520.</title>
        <authorList>
            <person name="Xie T."/>
            <person name="Zhang Q."/>
            <person name="Deng J."/>
            <person name="Li X."/>
        </authorList>
    </citation>
    <scope>NUCLEOTIDE SEQUENCE</scope>
    <source>
        <strain evidence="5">AC1520</strain>
    </source>
</reference>
<dbReference type="Proteomes" id="UP001218423">
    <property type="component" value="Chromosome"/>
</dbReference>
<dbReference type="PANTHER" id="PTHR40661:SF3">
    <property type="entry name" value="FELS-1 PROPHAGE TRANSCRIPTIONAL REGULATOR"/>
    <property type="match status" value="1"/>
</dbReference>
<organism evidence="5 6">
    <name type="scientific">Aeromonas caviae</name>
    <name type="common">Aeromonas punctata</name>
    <dbReference type="NCBI Taxonomy" id="648"/>
    <lineage>
        <taxon>Bacteria</taxon>
        <taxon>Pseudomonadati</taxon>
        <taxon>Pseudomonadota</taxon>
        <taxon>Gammaproteobacteria</taxon>
        <taxon>Aeromonadales</taxon>
        <taxon>Aeromonadaceae</taxon>
        <taxon>Aeromonas</taxon>
    </lineage>
</organism>
<dbReference type="SUPFAM" id="SSF51306">
    <property type="entry name" value="LexA/Signal peptidase"/>
    <property type="match status" value="1"/>
</dbReference>
<dbReference type="PANTHER" id="PTHR40661">
    <property type="match status" value="1"/>
</dbReference>
<proteinExistence type="predicted"/>
<evidence type="ECO:0000256" key="3">
    <source>
        <dbReference type="ARBA" id="ARBA00023163"/>
    </source>
</evidence>